<evidence type="ECO:0000313" key="2">
    <source>
        <dbReference type="EMBL" id="KAF3488429.1"/>
    </source>
</evidence>
<gene>
    <name evidence="2" type="ORF">F2Q69_00052514</name>
</gene>
<dbReference type="EMBL" id="QGKX02002183">
    <property type="protein sequence ID" value="KAF3488429.1"/>
    <property type="molecule type" value="Genomic_DNA"/>
</dbReference>
<dbReference type="Proteomes" id="UP000712600">
    <property type="component" value="Unassembled WGS sequence"/>
</dbReference>
<evidence type="ECO:0000313" key="3">
    <source>
        <dbReference type="Proteomes" id="UP000712600"/>
    </source>
</evidence>
<feature type="compositionally biased region" description="Polar residues" evidence="1">
    <location>
        <begin position="28"/>
        <end position="52"/>
    </location>
</feature>
<organism evidence="2 3">
    <name type="scientific">Brassica cretica</name>
    <name type="common">Mustard</name>
    <dbReference type="NCBI Taxonomy" id="69181"/>
    <lineage>
        <taxon>Eukaryota</taxon>
        <taxon>Viridiplantae</taxon>
        <taxon>Streptophyta</taxon>
        <taxon>Embryophyta</taxon>
        <taxon>Tracheophyta</taxon>
        <taxon>Spermatophyta</taxon>
        <taxon>Magnoliopsida</taxon>
        <taxon>eudicotyledons</taxon>
        <taxon>Gunneridae</taxon>
        <taxon>Pentapetalae</taxon>
        <taxon>rosids</taxon>
        <taxon>malvids</taxon>
        <taxon>Brassicales</taxon>
        <taxon>Brassicaceae</taxon>
        <taxon>Brassiceae</taxon>
        <taxon>Brassica</taxon>
    </lineage>
</organism>
<name>A0A8S9N4H3_BRACR</name>
<sequence>MIKGPMIVMRVLLMKNFSTSKDAMKQIGNKSETSRSCLGKNTFQPSDRQSYSSIDRHQSFNIDRHQPYNIDRHPSKTKTHCKRKDKSDNQYLIPDEFGIFRDPDGYAKVLDGHTLHVSREDIADIHMQQRTITEHQQRVTKEFYDTAGGIDKSFKQGLDILLNHRSTLTSQHR</sequence>
<proteinExistence type="predicted"/>
<protein>
    <submittedName>
        <fullName evidence="2">Uncharacterized protein</fullName>
    </submittedName>
</protein>
<evidence type="ECO:0000256" key="1">
    <source>
        <dbReference type="SAM" id="MobiDB-lite"/>
    </source>
</evidence>
<dbReference type="AlphaFoldDB" id="A0A8S9N4H3"/>
<accession>A0A8S9N4H3</accession>
<comment type="caution">
    <text evidence="2">The sequence shown here is derived from an EMBL/GenBank/DDBJ whole genome shotgun (WGS) entry which is preliminary data.</text>
</comment>
<reference evidence="2" key="1">
    <citation type="submission" date="2019-12" db="EMBL/GenBank/DDBJ databases">
        <title>Genome sequencing and annotation of Brassica cretica.</title>
        <authorList>
            <person name="Studholme D.J."/>
            <person name="Sarris P."/>
        </authorList>
    </citation>
    <scope>NUCLEOTIDE SEQUENCE</scope>
    <source>
        <strain evidence="2">PFS-109/04</strain>
        <tissue evidence="2">Leaf</tissue>
    </source>
</reference>
<feature type="region of interest" description="Disordered" evidence="1">
    <location>
        <begin position="27"/>
        <end position="52"/>
    </location>
</feature>